<evidence type="ECO:0000313" key="4">
    <source>
        <dbReference type="EMBL" id="GFD12699.1"/>
    </source>
</evidence>
<dbReference type="SUPFAM" id="SSF57756">
    <property type="entry name" value="Retrovirus zinc finger-like domains"/>
    <property type="match status" value="1"/>
</dbReference>
<dbReference type="Pfam" id="PF00098">
    <property type="entry name" value="zf-CCHC"/>
    <property type="match status" value="1"/>
</dbReference>
<dbReference type="PROSITE" id="PS50158">
    <property type="entry name" value="ZF_CCHC"/>
    <property type="match status" value="1"/>
</dbReference>
<keyword evidence="1" id="KW-0863">Zinc-finger</keyword>
<gene>
    <name evidence="4" type="ORF">Tci_884668</name>
</gene>
<feature type="domain" description="CCHC-type" evidence="3">
    <location>
        <begin position="26"/>
        <end position="41"/>
    </location>
</feature>
<dbReference type="Gene3D" id="4.10.60.10">
    <property type="entry name" value="Zinc finger, CCHC-type"/>
    <property type="match status" value="1"/>
</dbReference>
<comment type="caution">
    <text evidence="4">The sequence shown here is derived from an EMBL/GenBank/DDBJ whole genome shotgun (WGS) entry which is preliminary data.</text>
</comment>
<feature type="non-terminal residue" evidence="4">
    <location>
        <position position="122"/>
    </location>
</feature>
<dbReference type="AlphaFoldDB" id="A0A699TUC5"/>
<dbReference type="GO" id="GO:0003676">
    <property type="term" value="F:nucleic acid binding"/>
    <property type="evidence" value="ECO:0007669"/>
    <property type="project" value="InterPro"/>
</dbReference>
<proteinExistence type="predicted"/>
<keyword evidence="1" id="KW-0862">Zinc</keyword>
<reference evidence="4" key="1">
    <citation type="journal article" date="2019" name="Sci. Rep.">
        <title>Draft genome of Tanacetum cinerariifolium, the natural source of mosquito coil.</title>
        <authorList>
            <person name="Yamashiro T."/>
            <person name="Shiraishi A."/>
            <person name="Satake H."/>
            <person name="Nakayama K."/>
        </authorList>
    </citation>
    <scope>NUCLEOTIDE SEQUENCE</scope>
</reference>
<keyword evidence="1" id="KW-0479">Metal-binding</keyword>
<evidence type="ECO:0000256" key="1">
    <source>
        <dbReference type="PROSITE-ProRule" id="PRU00047"/>
    </source>
</evidence>
<dbReference type="EMBL" id="BKCJ011267393">
    <property type="protein sequence ID" value="GFD12699.1"/>
    <property type="molecule type" value="Genomic_DNA"/>
</dbReference>
<sequence length="122" mass="13259">MTRDCRTTIVAQALKAPVPNQRVMTCFGCGGQGHYKSDCPKLKNQNRRNKAVSNDARGRDYAFGGGDGDPDSNVVTADGRIAESNSIIRDCTLNLLDHPFSTGLMPVRIGIFDVVIGMDWLS</sequence>
<dbReference type="InterPro" id="IPR036875">
    <property type="entry name" value="Znf_CCHC_sf"/>
</dbReference>
<protein>
    <recommendedName>
        <fullName evidence="3">CCHC-type domain-containing protein</fullName>
    </recommendedName>
</protein>
<evidence type="ECO:0000259" key="3">
    <source>
        <dbReference type="PROSITE" id="PS50158"/>
    </source>
</evidence>
<dbReference type="Pfam" id="PF08284">
    <property type="entry name" value="RVP_2"/>
    <property type="match status" value="1"/>
</dbReference>
<evidence type="ECO:0000256" key="2">
    <source>
        <dbReference type="SAM" id="MobiDB-lite"/>
    </source>
</evidence>
<feature type="region of interest" description="Disordered" evidence="2">
    <location>
        <begin position="40"/>
        <end position="69"/>
    </location>
</feature>
<name>A0A699TUC5_TANCI</name>
<organism evidence="4">
    <name type="scientific">Tanacetum cinerariifolium</name>
    <name type="common">Dalmatian daisy</name>
    <name type="synonym">Chrysanthemum cinerariifolium</name>
    <dbReference type="NCBI Taxonomy" id="118510"/>
    <lineage>
        <taxon>Eukaryota</taxon>
        <taxon>Viridiplantae</taxon>
        <taxon>Streptophyta</taxon>
        <taxon>Embryophyta</taxon>
        <taxon>Tracheophyta</taxon>
        <taxon>Spermatophyta</taxon>
        <taxon>Magnoliopsida</taxon>
        <taxon>eudicotyledons</taxon>
        <taxon>Gunneridae</taxon>
        <taxon>Pentapetalae</taxon>
        <taxon>asterids</taxon>
        <taxon>campanulids</taxon>
        <taxon>Asterales</taxon>
        <taxon>Asteraceae</taxon>
        <taxon>Asteroideae</taxon>
        <taxon>Anthemideae</taxon>
        <taxon>Anthemidinae</taxon>
        <taxon>Tanacetum</taxon>
    </lineage>
</organism>
<dbReference type="InterPro" id="IPR001878">
    <property type="entry name" value="Znf_CCHC"/>
</dbReference>
<dbReference type="GO" id="GO:0008270">
    <property type="term" value="F:zinc ion binding"/>
    <property type="evidence" value="ECO:0007669"/>
    <property type="project" value="UniProtKB-KW"/>
</dbReference>
<dbReference type="SMART" id="SM00343">
    <property type="entry name" value="ZnF_C2HC"/>
    <property type="match status" value="1"/>
</dbReference>
<accession>A0A699TUC5</accession>